<protein>
    <recommendedName>
        <fullName evidence="4">Bacteriophage T5 Orf172 DNA-binding domain-containing protein</fullName>
    </recommendedName>
</protein>
<evidence type="ECO:0000259" key="4">
    <source>
        <dbReference type="SMART" id="SM00974"/>
    </source>
</evidence>
<name>A0ABN4TFH5_9BURK</name>
<dbReference type="InterPro" id="IPR018306">
    <property type="entry name" value="Phage_T5_Orf172_DNA-bd"/>
</dbReference>
<sequence length="290" mass="31945">MEGYVYVMSNKAMPGLVKVGFTTGTPEERAAQLNGTHSPHPVVVEYSTHVPDARAVEREGHLRLRKHREGKEWFRCSRELAINAIKRAAGDLARNEFSRVEQERQQAAYQEQARQHREAEKRARDEEQRKAGLRIAVEQRYGPRLAKCFPSFWSVYGWSCVTVWFVIACFPGATFMGGLFGGAILGFILAFVAKGVLDDRAMKSPAYVAAAAERQRELDAIDRSGPPPAPASSTSTPAKPTVSTRATAPAPRLVRGDYTIEPPTGTIAADKSPEQLARERAARVNQDPAA</sequence>
<keyword evidence="1" id="KW-0175">Coiled coil</keyword>
<feature type="region of interest" description="Disordered" evidence="2">
    <location>
        <begin position="221"/>
        <end position="290"/>
    </location>
</feature>
<keyword evidence="3" id="KW-1133">Transmembrane helix</keyword>
<organism evidence="5 6">
    <name type="scientific">Cupriavidus malaysiensis</name>
    <dbReference type="NCBI Taxonomy" id="367825"/>
    <lineage>
        <taxon>Bacteria</taxon>
        <taxon>Pseudomonadati</taxon>
        <taxon>Pseudomonadota</taxon>
        <taxon>Betaproteobacteria</taxon>
        <taxon>Burkholderiales</taxon>
        <taxon>Burkholderiaceae</taxon>
        <taxon>Cupriavidus</taxon>
    </lineage>
</organism>
<keyword evidence="3" id="KW-0812">Transmembrane</keyword>
<evidence type="ECO:0000256" key="1">
    <source>
        <dbReference type="SAM" id="Coils"/>
    </source>
</evidence>
<dbReference type="SMART" id="SM00974">
    <property type="entry name" value="T5orf172"/>
    <property type="match status" value="1"/>
</dbReference>
<dbReference type="Proteomes" id="UP000177515">
    <property type="component" value="Chromosome 1"/>
</dbReference>
<gene>
    <name evidence="5" type="ORF">BKK80_08940</name>
</gene>
<evidence type="ECO:0000313" key="5">
    <source>
        <dbReference type="EMBL" id="AOZ05937.1"/>
    </source>
</evidence>
<evidence type="ECO:0000313" key="6">
    <source>
        <dbReference type="Proteomes" id="UP000177515"/>
    </source>
</evidence>
<feature type="domain" description="Bacteriophage T5 Orf172 DNA-binding" evidence="4">
    <location>
        <begin position="11"/>
        <end position="88"/>
    </location>
</feature>
<dbReference type="RefSeq" id="WP_071069082.1">
    <property type="nucleotide sequence ID" value="NZ_CP017754.1"/>
</dbReference>
<accession>A0ABN4TFH5</accession>
<evidence type="ECO:0000256" key="2">
    <source>
        <dbReference type="SAM" id="MobiDB-lite"/>
    </source>
</evidence>
<feature type="compositionally biased region" description="Low complexity" evidence="2">
    <location>
        <begin position="231"/>
        <end position="241"/>
    </location>
</feature>
<keyword evidence="6" id="KW-1185">Reference proteome</keyword>
<evidence type="ECO:0000256" key="3">
    <source>
        <dbReference type="SAM" id="Phobius"/>
    </source>
</evidence>
<feature type="coiled-coil region" evidence="1">
    <location>
        <begin position="99"/>
        <end position="136"/>
    </location>
</feature>
<dbReference type="EMBL" id="CP017754">
    <property type="protein sequence ID" value="AOZ05937.1"/>
    <property type="molecule type" value="Genomic_DNA"/>
</dbReference>
<feature type="compositionally biased region" description="Basic and acidic residues" evidence="2">
    <location>
        <begin position="271"/>
        <end position="282"/>
    </location>
</feature>
<feature type="transmembrane region" description="Helical" evidence="3">
    <location>
        <begin position="173"/>
        <end position="193"/>
    </location>
</feature>
<dbReference type="Pfam" id="PF10544">
    <property type="entry name" value="T5orf172"/>
    <property type="match status" value="1"/>
</dbReference>
<proteinExistence type="predicted"/>
<keyword evidence="3" id="KW-0472">Membrane</keyword>
<reference evidence="5 6" key="1">
    <citation type="submission" date="2016-10" db="EMBL/GenBank/DDBJ databases">
        <title>Complete genome sequences of three Cupriavidus strains isolated from various Malaysian environments.</title>
        <authorList>
            <person name="Abdullah A.A.-A."/>
            <person name="Shafie N.A.H."/>
            <person name="Lau N.S."/>
        </authorList>
    </citation>
    <scope>NUCLEOTIDE SEQUENCE [LARGE SCALE GENOMIC DNA]</scope>
    <source>
        <strain evidence="5 6">USMAA1020</strain>
    </source>
</reference>
<feature type="transmembrane region" description="Helical" evidence="3">
    <location>
        <begin position="148"/>
        <end position="167"/>
    </location>
</feature>